<sequence>MTHWKAFYRNKHELKFKWEIKFIRGKVYKKRGRPGKEESLEIKNEPWRQKMENYQSDSFEKEGTAKLFINFETNKISMRAGARKWMLQMLNPLFKIFKGNHITTNKIESKHSQVKGNGAGRKQRDREYGHKLYMLHTFIVEYKHIPFT</sequence>
<protein>
    <submittedName>
        <fullName evidence="1">Uncharacterized protein</fullName>
    </submittedName>
</protein>
<organism evidence="1">
    <name type="scientific">marine sediment metagenome</name>
    <dbReference type="NCBI Taxonomy" id="412755"/>
    <lineage>
        <taxon>unclassified sequences</taxon>
        <taxon>metagenomes</taxon>
        <taxon>ecological metagenomes</taxon>
    </lineage>
</organism>
<dbReference type="AlphaFoldDB" id="X1RCL9"/>
<accession>X1RCL9</accession>
<proteinExistence type="predicted"/>
<gene>
    <name evidence="1" type="ORF">S12H4_18718</name>
</gene>
<feature type="non-terminal residue" evidence="1">
    <location>
        <position position="148"/>
    </location>
</feature>
<name>X1RCL9_9ZZZZ</name>
<evidence type="ECO:0000313" key="1">
    <source>
        <dbReference type="EMBL" id="GAI78462.1"/>
    </source>
</evidence>
<comment type="caution">
    <text evidence="1">The sequence shown here is derived from an EMBL/GenBank/DDBJ whole genome shotgun (WGS) entry which is preliminary data.</text>
</comment>
<dbReference type="EMBL" id="BARW01009278">
    <property type="protein sequence ID" value="GAI78462.1"/>
    <property type="molecule type" value="Genomic_DNA"/>
</dbReference>
<reference evidence="1" key="1">
    <citation type="journal article" date="2014" name="Front. Microbiol.">
        <title>High frequency of phylogenetically diverse reductive dehalogenase-homologous genes in deep subseafloor sedimentary metagenomes.</title>
        <authorList>
            <person name="Kawai M."/>
            <person name="Futagami T."/>
            <person name="Toyoda A."/>
            <person name="Takaki Y."/>
            <person name="Nishi S."/>
            <person name="Hori S."/>
            <person name="Arai W."/>
            <person name="Tsubouchi T."/>
            <person name="Morono Y."/>
            <person name="Uchiyama I."/>
            <person name="Ito T."/>
            <person name="Fujiyama A."/>
            <person name="Inagaki F."/>
            <person name="Takami H."/>
        </authorList>
    </citation>
    <scope>NUCLEOTIDE SEQUENCE</scope>
    <source>
        <strain evidence="1">Expedition CK06-06</strain>
    </source>
</reference>